<dbReference type="RefSeq" id="WP_187242730.1">
    <property type="nucleotide sequence ID" value="NZ_BAAAOK010000006.1"/>
</dbReference>
<accession>A0ABR7LM11</accession>
<protein>
    <submittedName>
        <fullName evidence="1">DUF2795 domain-containing protein</fullName>
    </submittedName>
</protein>
<sequence>MGNNRPSFIEVQKHLSGMDYPATRDQLVEHAKKSGASEGIIESLRRLPEREFDGPNAVSKEMTKVS</sequence>
<reference evidence="1 2" key="1">
    <citation type="submission" date="2020-06" db="EMBL/GenBank/DDBJ databases">
        <title>Actinomadura xiongansis sp. nov., isolated from soil of Baiyangdian.</title>
        <authorList>
            <person name="Zhang X."/>
        </authorList>
    </citation>
    <scope>NUCLEOTIDE SEQUENCE [LARGE SCALE GENOMIC DNA]</scope>
    <source>
        <strain evidence="1 2">HBUM206468</strain>
    </source>
</reference>
<gene>
    <name evidence="1" type="ORF">HKK74_09460</name>
</gene>
<name>A0ABR7LM11_9ACTN</name>
<keyword evidence="2" id="KW-1185">Reference proteome</keyword>
<dbReference type="Proteomes" id="UP000805614">
    <property type="component" value="Unassembled WGS sequence"/>
</dbReference>
<proteinExistence type="predicted"/>
<comment type="caution">
    <text evidence="1">The sequence shown here is derived from an EMBL/GenBank/DDBJ whole genome shotgun (WGS) entry which is preliminary data.</text>
</comment>
<evidence type="ECO:0000313" key="1">
    <source>
        <dbReference type="EMBL" id="MBC6465723.1"/>
    </source>
</evidence>
<dbReference type="Pfam" id="PF11387">
    <property type="entry name" value="DUF2795"/>
    <property type="match status" value="1"/>
</dbReference>
<dbReference type="EMBL" id="JABVEC010000005">
    <property type="protein sequence ID" value="MBC6465723.1"/>
    <property type="molecule type" value="Genomic_DNA"/>
</dbReference>
<evidence type="ECO:0000313" key="2">
    <source>
        <dbReference type="Proteomes" id="UP000805614"/>
    </source>
</evidence>
<dbReference type="InterPro" id="IPR021527">
    <property type="entry name" value="DUF2795"/>
</dbReference>
<organism evidence="1 2">
    <name type="scientific">Actinomadura alba</name>
    <dbReference type="NCBI Taxonomy" id="406431"/>
    <lineage>
        <taxon>Bacteria</taxon>
        <taxon>Bacillati</taxon>
        <taxon>Actinomycetota</taxon>
        <taxon>Actinomycetes</taxon>
        <taxon>Streptosporangiales</taxon>
        <taxon>Thermomonosporaceae</taxon>
        <taxon>Actinomadura</taxon>
    </lineage>
</organism>